<organism evidence="3 4">
    <name type="scientific">Microbacterium allomyrinae</name>
    <dbReference type="NCBI Taxonomy" id="2830666"/>
    <lineage>
        <taxon>Bacteria</taxon>
        <taxon>Bacillati</taxon>
        <taxon>Actinomycetota</taxon>
        <taxon>Actinomycetes</taxon>
        <taxon>Micrococcales</taxon>
        <taxon>Microbacteriaceae</taxon>
        <taxon>Microbacterium</taxon>
    </lineage>
</organism>
<dbReference type="RefSeq" id="WP_229385167.1">
    <property type="nucleotide sequence ID" value="NZ_JAGTTN010000004.1"/>
</dbReference>
<evidence type="ECO:0000313" key="4">
    <source>
        <dbReference type="Proteomes" id="UP001139354"/>
    </source>
</evidence>
<evidence type="ECO:0000313" key="3">
    <source>
        <dbReference type="EMBL" id="MCC2033202.1"/>
    </source>
</evidence>
<proteinExistence type="predicted"/>
<dbReference type="AlphaFoldDB" id="A0A9X1LWD3"/>
<keyword evidence="2" id="KW-1133">Transmembrane helix</keyword>
<keyword evidence="2" id="KW-0472">Membrane</keyword>
<evidence type="ECO:0000256" key="1">
    <source>
        <dbReference type="SAM" id="MobiDB-lite"/>
    </source>
</evidence>
<comment type="caution">
    <text evidence="3">The sequence shown here is derived from an EMBL/GenBank/DDBJ whole genome shotgun (WGS) entry which is preliminary data.</text>
</comment>
<keyword evidence="2" id="KW-0812">Transmembrane</keyword>
<reference evidence="3" key="1">
    <citation type="submission" date="2021-04" db="EMBL/GenBank/DDBJ databases">
        <title>Microbacterium tenobrionis sp. nov. and Microbacterium allomyrinae sp. nov., isolated from larvae of Tenobrio molitor and Allomyrina dichotoma, respectively.</title>
        <authorList>
            <person name="Lee S.D."/>
        </authorList>
    </citation>
    <scope>NUCLEOTIDE SEQUENCE</scope>
    <source>
        <strain evidence="3">BWT-G7</strain>
    </source>
</reference>
<feature type="transmembrane region" description="Helical" evidence="2">
    <location>
        <begin position="6"/>
        <end position="25"/>
    </location>
</feature>
<keyword evidence="4" id="KW-1185">Reference proteome</keyword>
<protein>
    <submittedName>
        <fullName evidence="3">Uncharacterized protein</fullName>
    </submittedName>
</protein>
<dbReference type="EMBL" id="JAGTTN010000004">
    <property type="protein sequence ID" value="MCC2033202.1"/>
    <property type="molecule type" value="Genomic_DNA"/>
</dbReference>
<gene>
    <name evidence="3" type="ORF">KEC57_13530</name>
</gene>
<sequence length="57" mass="5756">MSVGDIATIGGLLVIGIPLLAAMVASTLHDRRSRAEPASAEQADDPLRSDRPSAGAG</sequence>
<name>A0A9X1LWD3_9MICO</name>
<feature type="region of interest" description="Disordered" evidence="1">
    <location>
        <begin position="28"/>
        <end position="57"/>
    </location>
</feature>
<dbReference type="Proteomes" id="UP001139354">
    <property type="component" value="Unassembled WGS sequence"/>
</dbReference>
<evidence type="ECO:0000256" key="2">
    <source>
        <dbReference type="SAM" id="Phobius"/>
    </source>
</evidence>
<accession>A0A9X1LWD3</accession>